<organism evidence="8 9">
    <name type="scientific">Aquimarina spongiae</name>
    <dbReference type="NCBI Taxonomy" id="570521"/>
    <lineage>
        <taxon>Bacteria</taxon>
        <taxon>Pseudomonadati</taxon>
        <taxon>Bacteroidota</taxon>
        <taxon>Flavobacteriia</taxon>
        <taxon>Flavobacteriales</taxon>
        <taxon>Flavobacteriaceae</taxon>
        <taxon>Aquimarina</taxon>
    </lineage>
</organism>
<dbReference type="GO" id="GO:0006654">
    <property type="term" value="P:phosphatidic acid biosynthetic process"/>
    <property type="evidence" value="ECO:0007669"/>
    <property type="project" value="TreeGrafter"/>
</dbReference>
<evidence type="ECO:0000256" key="5">
    <source>
        <dbReference type="ARBA" id="ARBA00023315"/>
    </source>
</evidence>
<keyword evidence="4" id="KW-0443">Lipid metabolism</keyword>
<keyword evidence="3 8" id="KW-0808">Transferase</keyword>
<dbReference type="Pfam" id="PF01553">
    <property type="entry name" value="Acyltransferase"/>
    <property type="match status" value="1"/>
</dbReference>
<comment type="pathway">
    <text evidence="1">Lipid metabolism.</text>
</comment>
<evidence type="ECO:0000256" key="4">
    <source>
        <dbReference type="ARBA" id="ARBA00023098"/>
    </source>
</evidence>
<dbReference type="Proteomes" id="UP000184432">
    <property type="component" value="Unassembled WGS sequence"/>
</dbReference>
<keyword evidence="6" id="KW-0812">Transmembrane</keyword>
<evidence type="ECO:0000256" key="6">
    <source>
        <dbReference type="SAM" id="Phobius"/>
    </source>
</evidence>
<dbReference type="InterPro" id="IPR002123">
    <property type="entry name" value="Plipid/glycerol_acylTrfase"/>
</dbReference>
<evidence type="ECO:0000259" key="7">
    <source>
        <dbReference type="SMART" id="SM00563"/>
    </source>
</evidence>
<protein>
    <submittedName>
        <fullName evidence="8">1-acyl-sn-glycerol-3-phosphate acyltransferase</fullName>
    </submittedName>
</protein>
<evidence type="ECO:0000256" key="1">
    <source>
        <dbReference type="ARBA" id="ARBA00005189"/>
    </source>
</evidence>
<dbReference type="SUPFAM" id="SSF69593">
    <property type="entry name" value="Glycerol-3-phosphate (1)-acyltransferase"/>
    <property type="match status" value="1"/>
</dbReference>
<dbReference type="PANTHER" id="PTHR10434:SF64">
    <property type="entry name" value="1-ACYL-SN-GLYCEROL-3-PHOSPHATE ACYLTRANSFERASE-RELATED"/>
    <property type="match status" value="1"/>
</dbReference>
<dbReference type="AlphaFoldDB" id="A0A1M6JQB6"/>
<dbReference type="RefSeq" id="WP_342039432.1">
    <property type="nucleotide sequence ID" value="NZ_FQYP01000009.1"/>
</dbReference>
<evidence type="ECO:0000313" key="8">
    <source>
        <dbReference type="EMBL" id="SHJ48935.1"/>
    </source>
</evidence>
<dbReference type="CDD" id="cd07989">
    <property type="entry name" value="LPLAT_AGPAT-like"/>
    <property type="match status" value="1"/>
</dbReference>
<dbReference type="EMBL" id="FQYP01000009">
    <property type="protein sequence ID" value="SHJ48935.1"/>
    <property type="molecule type" value="Genomic_DNA"/>
</dbReference>
<reference evidence="9" key="1">
    <citation type="submission" date="2016-11" db="EMBL/GenBank/DDBJ databases">
        <authorList>
            <person name="Varghese N."/>
            <person name="Submissions S."/>
        </authorList>
    </citation>
    <scope>NUCLEOTIDE SEQUENCE [LARGE SCALE GENOMIC DNA]</scope>
    <source>
        <strain evidence="9">DSM 22623</strain>
    </source>
</reference>
<sequence>MELIKKILSYPLSVLFYLFFGLTLVVFHPLQWIAVRIGPRAHRRMVNLMNLCLLGCLMILGVRFSYRNKQNLPKDKEKIIVSNHQSMFDIPLIIWFMRAHKTKFISKIELGKGIPSISFNLRHGGNALIDRKNPKQSIPELTRFAKFVAENKFAAVIFPEGTRSRTGKPKKFAETGLKILFKHAPEALVVPVTINNSWKLVRFGNFPMGVGIHLTLDVHEPLPVDRKNVAEVIATAEERVTQGVRT</sequence>
<keyword evidence="9" id="KW-1185">Reference proteome</keyword>
<keyword evidence="6" id="KW-0472">Membrane</keyword>
<name>A0A1M6JQB6_9FLAO</name>
<proteinExistence type="predicted"/>
<evidence type="ECO:0000256" key="3">
    <source>
        <dbReference type="ARBA" id="ARBA00022679"/>
    </source>
</evidence>
<keyword evidence="5 8" id="KW-0012">Acyltransferase</keyword>
<feature type="transmembrane region" description="Helical" evidence="6">
    <location>
        <begin position="7"/>
        <end position="28"/>
    </location>
</feature>
<feature type="domain" description="Phospholipid/glycerol acyltransferase" evidence="7">
    <location>
        <begin position="78"/>
        <end position="197"/>
    </location>
</feature>
<dbReference type="PANTHER" id="PTHR10434">
    <property type="entry name" value="1-ACYL-SN-GLYCEROL-3-PHOSPHATE ACYLTRANSFERASE"/>
    <property type="match status" value="1"/>
</dbReference>
<keyword evidence="6" id="KW-1133">Transmembrane helix</keyword>
<accession>A0A1M6JQB6</accession>
<evidence type="ECO:0000256" key="2">
    <source>
        <dbReference type="ARBA" id="ARBA00022516"/>
    </source>
</evidence>
<evidence type="ECO:0000313" key="9">
    <source>
        <dbReference type="Proteomes" id="UP000184432"/>
    </source>
</evidence>
<feature type="transmembrane region" description="Helical" evidence="6">
    <location>
        <begin position="48"/>
        <end position="66"/>
    </location>
</feature>
<dbReference type="STRING" id="570521.SAMN04488508_109192"/>
<dbReference type="SMART" id="SM00563">
    <property type="entry name" value="PlsC"/>
    <property type="match status" value="1"/>
</dbReference>
<gene>
    <name evidence="8" type="ORF">SAMN04488508_109192</name>
</gene>
<dbReference type="GO" id="GO:0003841">
    <property type="term" value="F:1-acylglycerol-3-phosphate O-acyltransferase activity"/>
    <property type="evidence" value="ECO:0007669"/>
    <property type="project" value="TreeGrafter"/>
</dbReference>
<keyword evidence="2" id="KW-0444">Lipid biosynthesis</keyword>